<dbReference type="Proteomes" id="UP000821837">
    <property type="component" value="Unassembled WGS sequence"/>
</dbReference>
<reference evidence="8" key="1">
    <citation type="journal article" date="2020" name="Cell">
        <title>Large-Scale Comparative Analyses of Tick Genomes Elucidate Their Genetic Diversity and Vector Capacities.</title>
        <authorList>
            <consortium name="Tick Genome and Microbiome Consortium (TIGMIC)"/>
            <person name="Jia N."/>
            <person name="Wang J."/>
            <person name="Shi W."/>
            <person name="Du L."/>
            <person name="Sun Y."/>
            <person name="Zhan W."/>
            <person name="Jiang J.F."/>
            <person name="Wang Q."/>
            <person name="Zhang B."/>
            <person name="Ji P."/>
            <person name="Bell-Sakyi L."/>
            <person name="Cui X.M."/>
            <person name="Yuan T.T."/>
            <person name="Jiang B.G."/>
            <person name="Yang W.F."/>
            <person name="Lam T.T."/>
            <person name="Chang Q.C."/>
            <person name="Ding S.J."/>
            <person name="Wang X.J."/>
            <person name="Zhu J.G."/>
            <person name="Ruan X.D."/>
            <person name="Zhao L."/>
            <person name="Wei J.T."/>
            <person name="Ye R.Z."/>
            <person name="Que T.C."/>
            <person name="Du C.H."/>
            <person name="Zhou Y.H."/>
            <person name="Cheng J.X."/>
            <person name="Dai P.F."/>
            <person name="Guo W.B."/>
            <person name="Han X.H."/>
            <person name="Huang E.J."/>
            <person name="Li L.F."/>
            <person name="Wei W."/>
            <person name="Gao Y.C."/>
            <person name="Liu J.Z."/>
            <person name="Shao H.Z."/>
            <person name="Wang X."/>
            <person name="Wang C.C."/>
            <person name="Yang T.C."/>
            <person name="Huo Q.B."/>
            <person name="Li W."/>
            <person name="Chen H.Y."/>
            <person name="Chen S.E."/>
            <person name="Zhou L.G."/>
            <person name="Ni X.B."/>
            <person name="Tian J.H."/>
            <person name="Sheng Y."/>
            <person name="Liu T."/>
            <person name="Pan Y.S."/>
            <person name="Xia L.Y."/>
            <person name="Li J."/>
            <person name="Zhao F."/>
            <person name="Cao W.C."/>
        </authorList>
    </citation>
    <scope>NUCLEOTIDE SEQUENCE</scope>
    <source>
        <strain evidence="8">Rsan-2018</strain>
    </source>
</reference>
<evidence type="ECO:0000256" key="1">
    <source>
        <dbReference type="ARBA" id="ARBA00004141"/>
    </source>
</evidence>
<dbReference type="SUPFAM" id="SSF103473">
    <property type="entry name" value="MFS general substrate transporter"/>
    <property type="match status" value="2"/>
</dbReference>
<feature type="transmembrane region" description="Helical" evidence="7">
    <location>
        <begin position="27"/>
        <end position="50"/>
    </location>
</feature>
<feature type="transmembrane region" description="Helical" evidence="7">
    <location>
        <begin position="505"/>
        <end position="523"/>
    </location>
</feature>
<dbReference type="GO" id="GO:0016020">
    <property type="term" value="C:membrane"/>
    <property type="evidence" value="ECO:0007669"/>
    <property type="project" value="UniProtKB-SubCell"/>
</dbReference>
<dbReference type="VEuPathDB" id="VectorBase:RSAN_036178"/>
<evidence type="ECO:0000256" key="4">
    <source>
        <dbReference type="ARBA" id="ARBA00022989"/>
    </source>
</evidence>
<feature type="transmembrane region" description="Helical" evidence="7">
    <location>
        <begin position="428"/>
        <end position="448"/>
    </location>
</feature>
<evidence type="ECO:0000256" key="2">
    <source>
        <dbReference type="ARBA" id="ARBA00022448"/>
    </source>
</evidence>
<dbReference type="AlphaFoldDB" id="A0A9D4SXA2"/>
<dbReference type="PANTHER" id="PTHR43385:SF1">
    <property type="entry name" value="RIBOFLAVIN TRANSPORTER RIBJ"/>
    <property type="match status" value="1"/>
</dbReference>
<comment type="caution">
    <text evidence="8">The sequence shown here is derived from an EMBL/GenBank/DDBJ whole genome shotgun (WGS) entry which is preliminary data.</text>
</comment>
<dbReference type="EMBL" id="JABSTV010001250">
    <property type="protein sequence ID" value="KAH7955565.1"/>
    <property type="molecule type" value="Genomic_DNA"/>
</dbReference>
<feature type="transmembrane region" description="Helical" evidence="7">
    <location>
        <begin position="212"/>
        <end position="238"/>
    </location>
</feature>
<proteinExistence type="predicted"/>
<feature type="transmembrane region" description="Helical" evidence="7">
    <location>
        <begin position="529"/>
        <end position="550"/>
    </location>
</feature>
<keyword evidence="9" id="KW-1185">Reference proteome</keyword>
<feature type="compositionally biased region" description="Basic residues" evidence="6">
    <location>
        <begin position="395"/>
        <end position="405"/>
    </location>
</feature>
<protein>
    <recommendedName>
        <fullName evidence="10">Monocarboxylate transporter</fullName>
    </recommendedName>
</protein>
<evidence type="ECO:0000313" key="9">
    <source>
        <dbReference type="Proteomes" id="UP000821837"/>
    </source>
</evidence>
<reference evidence="8" key="2">
    <citation type="submission" date="2021-09" db="EMBL/GenBank/DDBJ databases">
        <authorList>
            <person name="Jia N."/>
            <person name="Wang J."/>
            <person name="Shi W."/>
            <person name="Du L."/>
            <person name="Sun Y."/>
            <person name="Zhan W."/>
            <person name="Jiang J."/>
            <person name="Wang Q."/>
            <person name="Zhang B."/>
            <person name="Ji P."/>
            <person name="Sakyi L.B."/>
            <person name="Cui X."/>
            <person name="Yuan T."/>
            <person name="Jiang B."/>
            <person name="Yang W."/>
            <person name="Lam T.T.-Y."/>
            <person name="Chang Q."/>
            <person name="Ding S."/>
            <person name="Wang X."/>
            <person name="Zhu J."/>
            <person name="Ruan X."/>
            <person name="Zhao L."/>
            <person name="Wei J."/>
            <person name="Que T."/>
            <person name="Du C."/>
            <person name="Cheng J."/>
            <person name="Dai P."/>
            <person name="Han X."/>
            <person name="Huang E."/>
            <person name="Gao Y."/>
            <person name="Liu J."/>
            <person name="Shao H."/>
            <person name="Ye R."/>
            <person name="Li L."/>
            <person name="Wei W."/>
            <person name="Wang X."/>
            <person name="Wang C."/>
            <person name="Huo Q."/>
            <person name="Li W."/>
            <person name="Guo W."/>
            <person name="Chen H."/>
            <person name="Chen S."/>
            <person name="Zhou L."/>
            <person name="Zhou L."/>
            <person name="Ni X."/>
            <person name="Tian J."/>
            <person name="Zhou Y."/>
            <person name="Sheng Y."/>
            <person name="Liu T."/>
            <person name="Pan Y."/>
            <person name="Xia L."/>
            <person name="Li J."/>
            <person name="Zhao F."/>
            <person name="Cao W."/>
        </authorList>
    </citation>
    <scope>NUCLEOTIDE SEQUENCE</scope>
    <source>
        <strain evidence="8">Rsan-2018</strain>
        <tissue evidence="8">Larvae</tissue>
    </source>
</reference>
<organism evidence="8 9">
    <name type="scientific">Rhipicephalus sanguineus</name>
    <name type="common">Brown dog tick</name>
    <name type="synonym">Ixodes sanguineus</name>
    <dbReference type="NCBI Taxonomy" id="34632"/>
    <lineage>
        <taxon>Eukaryota</taxon>
        <taxon>Metazoa</taxon>
        <taxon>Ecdysozoa</taxon>
        <taxon>Arthropoda</taxon>
        <taxon>Chelicerata</taxon>
        <taxon>Arachnida</taxon>
        <taxon>Acari</taxon>
        <taxon>Parasitiformes</taxon>
        <taxon>Ixodida</taxon>
        <taxon>Ixodoidea</taxon>
        <taxon>Ixodidae</taxon>
        <taxon>Rhipicephalinae</taxon>
        <taxon>Rhipicephalus</taxon>
        <taxon>Rhipicephalus</taxon>
    </lineage>
</organism>
<feature type="compositionally biased region" description="Polar residues" evidence="6">
    <location>
        <begin position="406"/>
        <end position="416"/>
    </location>
</feature>
<evidence type="ECO:0000256" key="3">
    <source>
        <dbReference type="ARBA" id="ARBA00022692"/>
    </source>
</evidence>
<feature type="transmembrane region" description="Helical" evidence="7">
    <location>
        <begin position="160"/>
        <end position="178"/>
    </location>
</feature>
<dbReference type="Gene3D" id="1.20.1250.20">
    <property type="entry name" value="MFS general substrate transporter like domains"/>
    <property type="match status" value="1"/>
</dbReference>
<dbReference type="Pfam" id="PF07690">
    <property type="entry name" value="MFS_1"/>
    <property type="match status" value="1"/>
</dbReference>
<sequence length="655" mass="72274">MTKHCATKAAESAHRRALLDRCWTVPFGVALSAFLLVMVSSCTGYVTVLFREKYGVNHEKDELVAKLMKKYLPVMHGDEEVQFLQYLGPACPELDEDFTSVVSEYAFVSFTFTIVAHAVDKGLELHQGNGIVVCNAVGLLIGRIMVPFATDKIRFSRCPVAALCYSVAGVCFLSLPWVQSFGGMVTLTTVKGVAQGYILCIKTVLIADYVGVAGVSFCCGVGGLVAIPVWLCGPMIIVDRIYLTSIMSTSKKTINLPKYTGAEGDVPVDKCLRLFEAKARNVAWSERDRINYIGKYLEDSKKGRIRHYYEEKARLGRFAELNDAHIISGLTYGVCAAIERRLDVLTLSTSAKWFAAALQVEVSVQRDVSPRSSNQQPVQREPHPTRRWNPAGSKRTPHSTRRYSKMSRQNTTSTAAESERRRALKDRCWMVPFGVAVSAFLLVMSVVWDYVFHSFTTTIVAYAVDKGFELHQGNQVVVCSAVGLLIGRIVVPFATDKIPFSRRPVAALCYSVVGVSVLSLAWVQSYGGVVVLAVLKGVAEGYILCIKAVLIADYQGVSGVSFCCGVGGLLTVPVWLCGPIIIGFFRDTKGSYDLLYVTLAALCFTAASLLAYLTYRDITQRKQRRKRRPQDDVSPEMEPMNTDVLNAKTKHRVNC</sequence>
<dbReference type="InterPro" id="IPR052983">
    <property type="entry name" value="MFS_Riboflavin_Transporter"/>
</dbReference>
<keyword evidence="5 7" id="KW-0472">Membrane</keyword>
<feature type="transmembrane region" description="Helical" evidence="7">
    <location>
        <begin position="475"/>
        <end position="493"/>
    </location>
</feature>
<feature type="transmembrane region" description="Helical" evidence="7">
    <location>
        <begin position="594"/>
        <end position="615"/>
    </location>
</feature>
<keyword evidence="4 7" id="KW-1133">Transmembrane helix</keyword>
<dbReference type="PANTHER" id="PTHR43385">
    <property type="entry name" value="RIBOFLAVIN TRANSPORTER RIBJ"/>
    <property type="match status" value="1"/>
</dbReference>
<feature type="transmembrane region" description="Helical" evidence="7">
    <location>
        <begin position="562"/>
        <end position="582"/>
    </location>
</feature>
<dbReference type="GO" id="GO:0022857">
    <property type="term" value="F:transmembrane transporter activity"/>
    <property type="evidence" value="ECO:0007669"/>
    <property type="project" value="InterPro"/>
</dbReference>
<evidence type="ECO:0000256" key="7">
    <source>
        <dbReference type="SAM" id="Phobius"/>
    </source>
</evidence>
<evidence type="ECO:0008006" key="10">
    <source>
        <dbReference type="Google" id="ProtNLM"/>
    </source>
</evidence>
<comment type="subcellular location">
    <subcellularLocation>
        <location evidence="1">Membrane</location>
        <topology evidence="1">Multi-pass membrane protein</topology>
    </subcellularLocation>
</comment>
<dbReference type="VEuPathDB" id="VectorBase:RSAN_026719"/>
<dbReference type="InterPro" id="IPR036259">
    <property type="entry name" value="MFS_trans_sf"/>
</dbReference>
<gene>
    <name evidence="8" type="ORF">HPB52_001371</name>
</gene>
<name>A0A9D4SXA2_RHISA</name>
<feature type="region of interest" description="Disordered" evidence="6">
    <location>
        <begin position="366"/>
        <end position="419"/>
    </location>
</feature>
<accession>A0A9D4SXA2</accession>
<keyword evidence="2" id="KW-0813">Transport</keyword>
<evidence type="ECO:0000256" key="5">
    <source>
        <dbReference type="ARBA" id="ARBA00023136"/>
    </source>
</evidence>
<keyword evidence="3 7" id="KW-0812">Transmembrane</keyword>
<evidence type="ECO:0000313" key="8">
    <source>
        <dbReference type="EMBL" id="KAH7955565.1"/>
    </source>
</evidence>
<dbReference type="InterPro" id="IPR011701">
    <property type="entry name" value="MFS"/>
</dbReference>
<evidence type="ECO:0000256" key="6">
    <source>
        <dbReference type="SAM" id="MobiDB-lite"/>
    </source>
</evidence>